<accession>A0A0K0N7A9</accession>
<dbReference type="EMBL" id="KR063281">
    <property type="protein sequence ID" value="AKJ72541.1"/>
    <property type="molecule type" value="Genomic_DNA"/>
</dbReference>
<protein>
    <submittedName>
        <fullName evidence="1">Uncharacterized protein</fullName>
    </submittedName>
</protein>
<sequence>MTDMAMFVQNGTAHVAASVFPVQITMNSSGRSPARFMLVRHPETEDWWAAAWVSTYSAKPMRVVFGKVLKAHTVSVSGFDLEVETEDGETSRVLVKPSSGGCCGNRLKNWNPFGSGVILAHAPFPTVEGSDD</sequence>
<evidence type="ECO:0000313" key="1">
    <source>
        <dbReference type="EMBL" id="AKJ72541.1"/>
    </source>
</evidence>
<keyword evidence="2" id="KW-1185">Reference proteome</keyword>
<evidence type="ECO:0000313" key="2">
    <source>
        <dbReference type="Proteomes" id="UP000221359"/>
    </source>
</evidence>
<gene>
    <name evidence="1" type="ORF">GMA2_3</name>
</gene>
<reference evidence="1 2" key="1">
    <citation type="journal article" date="2015" name="PLoS ONE">
        <title>Lysis to Kill: Evaluation of the Lytic Abilities, and Genomics of Nine Bacteriophages Infective for Gordonia spp. and Their Potential Use in Activated Sludge Foam Biocontrol.</title>
        <authorList>
            <person name="Dyson Z.A."/>
            <person name="Tucci J."/>
            <person name="Seviour R.J."/>
            <person name="Petrovski S."/>
        </authorList>
    </citation>
    <scope>NUCLEOTIDE SEQUENCE [LARGE SCALE GENOMIC DNA]</scope>
</reference>
<name>A0A0K0N7A9_9CAUD</name>
<organism evidence="1 2">
    <name type="scientific">Gordonia phage GMA2</name>
    <dbReference type="NCBI Taxonomy" id="1647283"/>
    <lineage>
        <taxon>Viruses</taxon>
        <taxon>Duplodnaviria</taxon>
        <taxon>Heunggongvirae</taxon>
        <taxon>Uroviricota</taxon>
        <taxon>Caudoviricetes</taxon>
        <taxon>Gimaduovirus</taxon>
        <taxon>Gimaduovirus GMA2</taxon>
    </lineage>
</organism>
<proteinExistence type="predicted"/>
<dbReference type="Proteomes" id="UP000221359">
    <property type="component" value="Segment"/>
</dbReference>